<protein>
    <recommendedName>
        <fullName evidence="1">Fibrobacter succinogenes major paralogous domain-containing protein</fullName>
    </recommendedName>
</protein>
<proteinExistence type="predicted"/>
<accession>B3QLP2</accession>
<evidence type="ECO:0000259" key="1">
    <source>
        <dbReference type="Pfam" id="PF09603"/>
    </source>
</evidence>
<dbReference type="eggNOG" id="COG4704">
    <property type="taxonomic scope" value="Bacteria"/>
</dbReference>
<name>B3QLP2_CHLP8</name>
<evidence type="ECO:0000313" key="3">
    <source>
        <dbReference type="Proteomes" id="UP000008811"/>
    </source>
</evidence>
<dbReference type="InterPro" id="IPR011871">
    <property type="entry name" value="Fib_succ_major"/>
</dbReference>
<dbReference type="HOGENOM" id="CLU_042629_0_0_10"/>
<sequence length="214" mass="23957">MKKVELLKPPDALNTSDRDWMMQDSFKALLRGRLLFLLTVLVLSAGCAKRDEPVKSLIIGNQVWMAENLTTDKYRNGDLIRHAKSVEEWNDAISRQEGAWCNYGNEPDGARLYNWFAVADPRGLAPEGWHVPTDAEWRELEAATDGRGFETDFTGSRNCLGFFFGKGSAAFFWTATPAGEFDAWNREISKAGGKLQRVHVARGLGLSVRCVKSN</sequence>
<dbReference type="AlphaFoldDB" id="B3QLP2"/>
<reference evidence="2" key="1">
    <citation type="submission" date="2008-06" db="EMBL/GenBank/DDBJ databases">
        <title>Complete sequence of Chlorobaculum parvum NCIB 8327.</title>
        <authorList>
            <consortium name="US DOE Joint Genome Institute"/>
            <person name="Lucas S."/>
            <person name="Copeland A."/>
            <person name="Lapidus A."/>
            <person name="Glavina del Rio T."/>
            <person name="Dalin E."/>
            <person name="Tice H."/>
            <person name="Bruce D."/>
            <person name="Goodwin L."/>
            <person name="Pitluck S."/>
            <person name="Schmutz J."/>
            <person name="Larimer F."/>
            <person name="Land M."/>
            <person name="Hauser L."/>
            <person name="Kyrpides N."/>
            <person name="Mikhailova N."/>
            <person name="Zhao F."/>
            <person name="Li T."/>
            <person name="Liu Z."/>
            <person name="Overmann J."/>
            <person name="Bryant D.A."/>
            <person name="Richardson P."/>
        </authorList>
    </citation>
    <scope>NUCLEOTIDE SEQUENCE [LARGE SCALE GENOMIC DNA]</scope>
    <source>
        <strain evidence="2">NCIB 8327</strain>
    </source>
</reference>
<gene>
    <name evidence="2" type="ordered locus">Cpar_0510</name>
</gene>
<dbReference type="NCBIfam" id="TIGR02145">
    <property type="entry name" value="Fib_succ_major"/>
    <property type="match status" value="1"/>
</dbReference>
<evidence type="ECO:0000313" key="2">
    <source>
        <dbReference type="EMBL" id="ACF10932.1"/>
    </source>
</evidence>
<dbReference type="KEGG" id="cpc:Cpar_0510"/>
<dbReference type="EMBL" id="CP001099">
    <property type="protein sequence ID" value="ACF10932.1"/>
    <property type="molecule type" value="Genomic_DNA"/>
</dbReference>
<keyword evidence="3" id="KW-1185">Reference proteome</keyword>
<feature type="domain" description="Fibrobacter succinogenes major paralogous" evidence="1">
    <location>
        <begin position="59"/>
        <end position="144"/>
    </location>
</feature>
<dbReference type="Pfam" id="PF09603">
    <property type="entry name" value="Fib_succ_major"/>
    <property type="match status" value="1"/>
</dbReference>
<organism evidence="2 3">
    <name type="scientific">Chlorobaculum parvum (strain DSM 263 / NCIMB 8327)</name>
    <name type="common">Chlorobium vibrioforme subsp. thiosulfatophilum</name>
    <dbReference type="NCBI Taxonomy" id="517417"/>
    <lineage>
        <taxon>Bacteria</taxon>
        <taxon>Pseudomonadati</taxon>
        <taxon>Chlorobiota</taxon>
        <taxon>Chlorobiia</taxon>
        <taxon>Chlorobiales</taxon>
        <taxon>Chlorobiaceae</taxon>
        <taxon>Chlorobaculum</taxon>
    </lineage>
</organism>
<dbReference type="STRING" id="517417.Cpar_0510"/>
<dbReference type="Proteomes" id="UP000008811">
    <property type="component" value="Chromosome"/>
</dbReference>